<keyword evidence="2" id="KW-1185">Reference proteome</keyword>
<proteinExistence type="predicted"/>
<accession>A0A316E6J9</accession>
<evidence type="ECO:0000313" key="2">
    <source>
        <dbReference type="Proteomes" id="UP000245697"/>
    </source>
</evidence>
<dbReference type="Gene3D" id="2.30.320.10">
    <property type="entry name" value="YwqG-like"/>
    <property type="match status" value="1"/>
</dbReference>
<protein>
    <submittedName>
        <fullName evidence="1">Uncharacterized protein DUF1963</fullName>
    </submittedName>
</protein>
<dbReference type="InterPro" id="IPR015315">
    <property type="entry name" value="DUF1963"/>
</dbReference>
<dbReference type="EMBL" id="QGGR01000069">
    <property type="protein sequence ID" value="PWK25258.1"/>
    <property type="molecule type" value="Genomic_DNA"/>
</dbReference>
<organism evidence="1 2">
    <name type="scientific">Actinoplanes xinjiangensis</name>
    <dbReference type="NCBI Taxonomy" id="512350"/>
    <lineage>
        <taxon>Bacteria</taxon>
        <taxon>Bacillati</taxon>
        <taxon>Actinomycetota</taxon>
        <taxon>Actinomycetes</taxon>
        <taxon>Micromonosporales</taxon>
        <taxon>Micromonosporaceae</taxon>
        <taxon>Actinoplanes</taxon>
    </lineage>
</organism>
<dbReference type="AlphaFoldDB" id="A0A316E6J9"/>
<reference evidence="1 2" key="1">
    <citation type="submission" date="2018-05" db="EMBL/GenBank/DDBJ databases">
        <title>Genomic Encyclopedia of Archaeal and Bacterial Type Strains, Phase II (KMG-II): from individual species to whole genera.</title>
        <authorList>
            <person name="Goeker M."/>
        </authorList>
    </citation>
    <scope>NUCLEOTIDE SEQUENCE [LARGE SCALE GENOMIC DNA]</scope>
    <source>
        <strain evidence="1 2">DSM 45184</strain>
    </source>
</reference>
<dbReference type="Pfam" id="PF09234">
    <property type="entry name" value="DUF1963"/>
    <property type="match status" value="1"/>
</dbReference>
<evidence type="ECO:0000313" key="1">
    <source>
        <dbReference type="EMBL" id="PWK25258.1"/>
    </source>
</evidence>
<dbReference type="InterPro" id="IPR035948">
    <property type="entry name" value="YwqG-like_sf"/>
</dbReference>
<dbReference type="SUPFAM" id="SSF103032">
    <property type="entry name" value="Hypothetical protein YwqG"/>
    <property type="match status" value="1"/>
</dbReference>
<dbReference type="OrthoDB" id="4775619at2"/>
<comment type="caution">
    <text evidence="1">The sequence shown here is derived from an EMBL/GenBank/DDBJ whole genome shotgun (WGS) entry which is preliminary data.</text>
</comment>
<sequence length="319" mass="36167">MNQYGQLRRAAIGQGIPEDEIERFAKLLRFSIWTNQRLSNGTLVGHPHGLPTGHITDVLVGRAGGLPSLPVDMEWPTGPSGPLPFVAAFDCAALPQVDGLALPPDGSLLVFLHHEDAYGTYDRVEEQNHARIVYVPAGIDTVVAAEPDHTEPMFCATREFIAPQHDLFAVVHAHLPSWLEKEEDLSDFQKQLVRHLRHRRELSALVRRLWPDGTFAAFQFGGYTKGIGEMYTEHLYTTPDLIMAEENLEAREQAGDPVITPERRDYLLEEELHRVWRDWLPLVQFDPGDDVYRGRFLIRIEDLAARRFDQAVSFTAFLE</sequence>
<name>A0A316E6J9_9ACTN</name>
<gene>
    <name evidence="1" type="ORF">BC793_1693</name>
</gene>
<dbReference type="Proteomes" id="UP000245697">
    <property type="component" value="Unassembled WGS sequence"/>
</dbReference>
<dbReference type="RefSeq" id="WP_109603407.1">
    <property type="nucleotide sequence ID" value="NZ_BONA01000130.1"/>
</dbReference>